<dbReference type="EMBL" id="JNBR01001518">
    <property type="protein sequence ID" value="OQR86302.1"/>
    <property type="molecule type" value="Genomic_DNA"/>
</dbReference>
<dbReference type="PANTHER" id="PTHR11319">
    <property type="entry name" value="G PROTEIN-COUPLED RECEPTOR-RELATED"/>
    <property type="match status" value="1"/>
</dbReference>
<dbReference type="Proteomes" id="UP000243579">
    <property type="component" value="Unassembled WGS sequence"/>
</dbReference>
<dbReference type="SMART" id="SM00710">
    <property type="entry name" value="PbH1"/>
    <property type="match status" value="8"/>
</dbReference>
<dbReference type="Gene3D" id="2.60.120.200">
    <property type="match status" value="2"/>
</dbReference>
<keyword evidence="2" id="KW-0472">Membrane</keyword>
<evidence type="ECO:0000256" key="2">
    <source>
        <dbReference type="SAM" id="Phobius"/>
    </source>
</evidence>
<dbReference type="SUPFAM" id="SSF51126">
    <property type="entry name" value="Pectin lyase-like"/>
    <property type="match status" value="3"/>
</dbReference>
<dbReference type="STRING" id="1202772.A0A1V9YKQ5"/>
<keyword evidence="2" id="KW-1133">Transmembrane helix</keyword>
<gene>
    <name evidence="4" type="ORF">ACHHYP_10693</name>
</gene>
<sequence length="3025" mass="320885">MANSTGVRIEYNGVGDGSGTTSDGFVIEYDTTYAFAGNATDHFCQLPAQPMLLNADAELVFPTYNFSSTMSTPRQPRCNYTFASPLSSVSSLWLTFLDVNLTDANGGTGDRIEIYSLDVAQHNTTLVANITNASFAQRNYAITFNGATDYSVSSTALREIPTTVAFWIYVASSLKADCSISANCVNGVPKKMKILFTSSASASATYVTVQLAVDSGFPSIVFNDNEFTVAASLAQDAWMHLAFVHRPEQNDVFAYVDGVRQSVTHTGTPNANLTTAEMRLCIGGNEALPDAANILFAGSLRQVRLYSSAKTAAEIQRMPAAACDPTDPTLRVCYEYGSVNATVIADASRFGVHSQLHGGTFSSVPAVSSALLAKIFASSTAQLLLSYIPSSNTSSTYFRVLVQGKTCPASCYNGTCEFGTCICSPGYSGATCLDLWSPCETPVLLPDRRGHIRFPPPDWHLPSPLVPALPPRGYSSVTCSWLLEKPNAVVVVQAVAANLDSSDALTIYEGGAAPQVYYDGTLSFNFSAATAVARALYFQKSTSIVYSVEIIRNVSKYFAQVALARTIAADTCHGVFDIVSYRRGKTCTDASAFGLSRASAAAVIVAYWWTKSAQAYQTHMHPVQFYFNAFDNTTANITVEYYVSSLDDKTTVSSPYPTVFRLIKRTETWMQCMNGSEFGLDDYVSVIQRAWPSRYSRPTVASTYAPIPVATPSLSYRGNWSYSTSSAYLNLVRLDFTAMSTLVQSTPFTVVVNASVVVSRSEQYLFAQEGTQAGSMLLKITAANQGEGQWIFGAHQSNAIATMSPSSFSGDKVWLAVTFDSGVISYFFNGRRYGVYDTNAAYSRCIKLQTTQYIQTGVWTTCVPPITGFADPSRITIGAQESASQLYNNWKGQIYSVDFYSTALPDAILASLYTGAASITSFVPQLVYINAITTSTRATLSTVEVMTVQVGTTAVVSAVVRQWSVARFGCASPPAAYGLGAAQLATLIGAVGPIVYNGFDDTSAVVSWTAANGSLVQATLHREKQYANGLNDTLIETLLVSYSGSAEYIPYRITNIWVNAMTNSSASLTFAFIDTMGGTTSASATLSYANSTWSVPTTVTWLSPRAFYQAPATQCQPRSAIMTASAGYIATGQPIESTIFPANTQCQWTVRASSGDTINFTFEFLNVPCAEGALTIAGTGQPTPTNLCGRSAGATVSVTSSATVVFTTGPSVVQTTGFFASYAFGSHSSTPNTNVVASTYSAWVVVATTTAGSPQCQLDSANETSTNPWQVVDSTLAPTFNFTCYDYHWFPPDYSWIVSSYGGAGAVTDCDEWVTDESVPWTAYDLTTVNATELYTTSVAKPQAPRFVIKNAPSLQPLYITTAGQAEILFTSTTGGRGGFALQYYLPRVYYVAPASYQGASSSMGIGTREAPFTYTFSYLLANVLADGDMLRVFPGRYEGTGYCDLVITKSFQIESLSGHMWTVISCKSAARGWRLTHTTGLTVVRGLTFTACTTTVAPLLGVAMYITGPTMVDSCRFRSNSFLGQGTVAVIAPITATLTSCVFENNVATYGAGVAVLSAIATLSNCSFQNNNSTSSGALYVSKYTLGAVFVVISGSSFAGNSGATSGGALYAVQSIVKSSFNSFTTNYAPTFGGAVYVDSSTYIDVASAYENNSVAISASGGKGFGGAIYAINCYDTNLNALVSISNSSFTGNTATAGAGVHLTQSYAILQLNTFSFNNATKFGGGIRITATTAQASEFVVTLVQNTHTNDSATTGGGVYIDSSDHIVVDQNTYVGCAATLYGGALVTSSATTILALRSVYYACTAGTGGGGAVFLESGSSMGITLSTFTGCYSKTDGGSVDVSSSVLVMNDCNFSNSFAFGSGGAIALINKDTVVSIINISITGASAAKGGAFYMLDCSIGAGDISNITIRNTSAARLGGAMYLVLTTIVVEALESVGTFATSGGMIASEDSTVSVLNSTIVDARASTNGGAFYFILSSLFVNNTVLRNHSAGMYGGALYSFSSTLSLNTVTVRDCIGTSGGGAYVSSSVMTMVASIFTSNQAVNGGGLLLDVSDYSERGCNWSANSATQIGGAISAGSNYFSATNSTYSLNGAVQGGAVALSLPAGFSIMGCTFSSNRATTGSAALASQGGALSLTTVIAVASIVNTTFINNSAVTNGGAVYAFTAPTTTGVTIGLQQDMFASNHASYGGALYSEGTNFTFLTTTWTSNRATTGGGGAVYWLAQEPASIANQVYTENMGVYGPNYASTATALLPNYTAKHVSSTTDIGEASGSNFIGSFLVHIVDKYFQTVATDSTTEVVLSSLTASALVRGSGKATAVAGVCNFSTSGVQQTPGLNVTLAVAATDLTSLANVTLHVRNCTRGEVIPTGVNECVACAYGEFSWNSSEASCHICPTGAICAGGDAIHALAGYWRFPNSTGICTSNYDGCALVECLGDACLGALEGSDSATVSLDGANGSMVLLLPSDQSEYAAGDTLLVAGELYSVVKTVAVSSTSKYFQVHVTGATTLPTTGSVTIHRMKAEECSEGYTGHLCYQCADGYTRSGKTSCIACPSSMTLSILVLVGGIFACIVVACVLIHMTINKAQAKADLYSVLSKIFTSYLQLVSLAGSFDLKWPTQVIAMFNVQSVVSNPADQLISIKCALSYYRVSSQLPSYYEQLIVYLCLPFICIIIPIVYWNVRSYHVRRTTTRRSWLALVTTLLPPSADPLVANDQLSAVLAAVKAPATPTLLHHLLSKVALVGEQQQPLSTVKRAYIAAIKAEAKDKTIVSIIVLMFLVHPGVTKQIFQMFTCTKLGVDSSGNTLYFLDPDLDVPCYDSSHWRWMLCVGVPSLVIVTFGIPLFAFSVLRTHRHQLHDPQVKLQLGFLYDGYKDEYYYWEIWIMMRKVLVSFISVFLKNWGTPSQSLGATGLTFVGLYLHMDRAPYEHDVINNLEEMSLLTCLFTLYCGLYLYQPTVTGWLRTFLGVIVVIVNCLFLVKFGRLMSIEIKRKAMHHMSRVATQVNKVANHAYYSATKVGCTDAEDN</sequence>
<protein>
    <recommendedName>
        <fullName evidence="3">CUB domain-containing protein</fullName>
    </recommendedName>
</protein>
<proteinExistence type="predicted"/>
<feature type="transmembrane region" description="Helical" evidence="2">
    <location>
        <begin position="2662"/>
        <end position="2682"/>
    </location>
</feature>
<feature type="transmembrane region" description="Helical" evidence="2">
    <location>
        <begin position="2558"/>
        <end position="2581"/>
    </location>
</feature>
<name>A0A1V9YKQ5_ACHHY</name>
<evidence type="ECO:0000259" key="3">
    <source>
        <dbReference type="PROSITE" id="PS01180"/>
    </source>
</evidence>
<feature type="transmembrane region" description="Helical" evidence="2">
    <location>
        <begin position="2933"/>
        <end position="2953"/>
    </location>
</feature>
<dbReference type="PANTHER" id="PTHR11319:SF35">
    <property type="entry name" value="OUTER MEMBRANE PROTEIN PMPC-RELATED"/>
    <property type="match status" value="1"/>
</dbReference>
<dbReference type="InterPro" id="IPR035914">
    <property type="entry name" value="Sperma_CUB_dom_sf"/>
</dbReference>
<dbReference type="InterPro" id="IPR006626">
    <property type="entry name" value="PbH1"/>
</dbReference>
<feature type="transmembrane region" description="Helical" evidence="2">
    <location>
        <begin position="2823"/>
        <end position="2846"/>
    </location>
</feature>
<dbReference type="InterPro" id="IPR013320">
    <property type="entry name" value="ConA-like_dom_sf"/>
</dbReference>
<dbReference type="Pfam" id="PF00431">
    <property type="entry name" value="CUB"/>
    <property type="match status" value="1"/>
</dbReference>
<dbReference type="SUPFAM" id="SSF49854">
    <property type="entry name" value="Spermadhesin, CUB domain"/>
    <property type="match status" value="1"/>
</dbReference>
<feature type="transmembrane region" description="Helical" evidence="2">
    <location>
        <begin position="2959"/>
        <end position="2981"/>
    </location>
</feature>
<dbReference type="Gene3D" id="2.60.120.290">
    <property type="entry name" value="Spermadhesin, CUB domain"/>
    <property type="match status" value="1"/>
</dbReference>
<dbReference type="SUPFAM" id="SSF49899">
    <property type="entry name" value="Concanavalin A-like lectins/glucanases"/>
    <property type="match status" value="2"/>
</dbReference>
<organism evidence="4 5">
    <name type="scientific">Achlya hypogyna</name>
    <name type="common">Oomycete</name>
    <name type="synonym">Protoachlya hypogyna</name>
    <dbReference type="NCBI Taxonomy" id="1202772"/>
    <lineage>
        <taxon>Eukaryota</taxon>
        <taxon>Sar</taxon>
        <taxon>Stramenopiles</taxon>
        <taxon>Oomycota</taxon>
        <taxon>Saprolegniomycetes</taxon>
        <taxon>Saprolegniales</taxon>
        <taxon>Achlyaceae</taxon>
        <taxon>Achlya</taxon>
    </lineage>
</organism>
<dbReference type="SUPFAM" id="SSF57184">
    <property type="entry name" value="Growth factor receptor domain"/>
    <property type="match status" value="1"/>
</dbReference>
<keyword evidence="1" id="KW-1015">Disulfide bond</keyword>
<dbReference type="SMART" id="SM00042">
    <property type="entry name" value="CUB"/>
    <property type="match status" value="1"/>
</dbReference>
<dbReference type="CDD" id="cd00041">
    <property type="entry name" value="CUB"/>
    <property type="match status" value="1"/>
</dbReference>
<dbReference type="PROSITE" id="PS01180">
    <property type="entry name" value="CUB"/>
    <property type="match status" value="1"/>
</dbReference>
<feature type="transmembrane region" description="Helical" evidence="2">
    <location>
        <begin position="2770"/>
        <end position="2789"/>
    </location>
</feature>
<dbReference type="OrthoDB" id="77931at2759"/>
<dbReference type="InterPro" id="IPR009030">
    <property type="entry name" value="Growth_fac_rcpt_cys_sf"/>
</dbReference>
<feature type="domain" description="CUB" evidence="3">
    <location>
        <begin position="1115"/>
        <end position="1225"/>
    </location>
</feature>
<comment type="caution">
    <text evidence="4">The sequence shown here is derived from an EMBL/GenBank/DDBJ whole genome shotgun (WGS) entry which is preliminary data.</text>
</comment>
<keyword evidence="5" id="KW-1185">Reference proteome</keyword>
<keyword evidence="2" id="KW-0812">Transmembrane</keyword>
<reference evidence="4 5" key="1">
    <citation type="journal article" date="2014" name="Genome Biol. Evol.">
        <title>The secreted proteins of Achlya hypogyna and Thraustotheca clavata identify the ancestral oomycete secretome and reveal gene acquisitions by horizontal gene transfer.</title>
        <authorList>
            <person name="Misner I."/>
            <person name="Blouin N."/>
            <person name="Leonard G."/>
            <person name="Richards T.A."/>
            <person name="Lane C.E."/>
        </authorList>
    </citation>
    <scope>NUCLEOTIDE SEQUENCE [LARGE SCALE GENOMIC DNA]</scope>
    <source>
        <strain evidence="4 5">ATCC 48635</strain>
    </source>
</reference>
<dbReference type="InterPro" id="IPR011050">
    <property type="entry name" value="Pectin_lyase_fold/virulence"/>
</dbReference>
<accession>A0A1V9YKQ5</accession>
<feature type="transmembrane region" description="Helical" evidence="2">
    <location>
        <begin position="2593"/>
        <end position="2614"/>
    </location>
</feature>
<dbReference type="InterPro" id="IPR000859">
    <property type="entry name" value="CUB_dom"/>
</dbReference>
<evidence type="ECO:0000313" key="4">
    <source>
        <dbReference type="EMBL" id="OQR86302.1"/>
    </source>
</evidence>
<evidence type="ECO:0000256" key="1">
    <source>
        <dbReference type="ARBA" id="ARBA00023157"/>
    </source>
</evidence>
<evidence type="ECO:0000313" key="5">
    <source>
        <dbReference type="Proteomes" id="UP000243579"/>
    </source>
</evidence>